<dbReference type="Pfam" id="PF01958">
    <property type="entry name" value="Asp_DH_C"/>
    <property type="match status" value="1"/>
</dbReference>
<dbReference type="Pfam" id="PF03447">
    <property type="entry name" value="NAD_binding_3"/>
    <property type="match status" value="1"/>
</dbReference>
<organism evidence="5 6">
    <name type="scientific">Biomphalaria glabrata</name>
    <name type="common">Bloodfluke planorb</name>
    <name type="synonym">Freshwater snail</name>
    <dbReference type="NCBI Taxonomy" id="6526"/>
    <lineage>
        <taxon>Eukaryota</taxon>
        <taxon>Metazoa</taxon>
        <taxon>Spiralia</taxon>
        <taxon>Lophotrochozoa</taxon>
        <taxon>Mollusca</taxon>
        <taxon>Gastropoda</taxon>
        <taxon>Heterobranchia</taxon>
        <taxon>Euthyneura</taxon>
        <taxon>Panpulmonata</taxon>
        <taxon>Hygrophila</taxon>
        <taxon>Lymnaeoidea</taxon>
        <taxon>Planorbidae</taxon>
        <taxon>Biomphalaria</taxon>
    </lineage>
</organism>
<dbReference type="GO" id="GO:0033735">
    <property type="term" value="F:aspartate dehydrogenase [NAD(P)+] activity"/>
    <property type="evidence" value="ECO:0007669"/>
    <property type="project" value="InterPro"/>
</dbReference>
<proteinExistence type="inferred from homology"/>
<protein>
    <recommendedName>
        <fullName evidence="2">Aspartate dehydrogenase domain-containing protein</fullName>
    </recommendedName>
</protein>
<dbReference type="OrthoDB" id="4310724at2759"/>
<sequence length="275" mass="29788">MSKKVGIVGFGHLGQFLFSEIKKRNDLELVFVWNRTAAALTGHVPEELILHDLNDFKNRCADLIVEVAHPTITQEYGPLFLQHADYMIGSPTALADTRLETSLRSAATKHGLYIPQGAFWGGEDIRKMADRGTLQALRVTMKKHPSCFLLNGEIEVLNKTVTDTPVRLYEGSVGGLCPLAPNNVNTMAAAALAAHNLGFEKVQGVLVSDPSLTNWHIVEVEVWGPGDIEADKTFYCKTVRRNPAALGAVTGSATYVSFLSSVLGAHGKGPGVHLC</sequence>
<keyword evidence="5" id="KW-1185">Reference proteome</keyword>
<evidence type="ECO:0000313" key="5">
    <source>
        <dbReference type="Proteomes" id="UP001165740"/>
    </source>
</evidence>
<gene>
    <name evidence="6" type="primary">LOC106074121</name>
</gene>
<evidence type="ECO:0000256" key="2">
    <source>
        <dbReference type="ARBA" id="ARBA00020169"/>
    </source>
</evidence>
<dbReference type="Gene3D" id="3.40.50.720">
    <property type="entry name" value="NAD(P)-binding Rossmann-like Domain"/>
    <property type="match status" value="1"/>
</dbReference>
<accession>A0A9W2YKJ5</accession>
<reference evidence="6" key="1">
    <citation type="submission" date="2025-08" db="UniProtKB">
        <authorList>
            <consortium name="RefSeq"/>
        </authorList>
    </citation>
    <scope>IDENTIFICATION</scope>
</reference>
<dbReference type="AlphaFoldDB" id="A0A9W2YKJ5"/>
<dbReference type="OMA" id="KHPTSFK"/>
<dbReference type="RefSeq" id="XP_055863181.1">
    <property type="nucleotide sequence ID" value="XM_056007206.1"/>
</dbReference>
<dbReference type="PANTHER" id="PTHR31873">
    <property type="entry name" value="L-ASPARTATE DEHYDROGENASE-RELATED"/>
    <property type="match status" value="1"/>
</dbReference>
<dbReference type="GO" id="GO:0009435">
    <property type="term" value="P:NAD+ biosynthetic process"/>
    <property type="evidence" value="ECO:0007669"/>
    <property type="project" value="InterPro"/>
</dbReference>
<feature type="domain" description="Aspartate dehydrogenase" evidence="3">
    <location>
        <begin position="163"/>
        <end position="254"/>
    </location>
</feature>
<dbReference type="InterPro" id="IPR002811">
    <property type="entry name" value="Asp_DH"/>
</dbReference>
<dbReference type="GeneID" id="106074121"/>
<name>A0A9W2YKJ5_BIOGL</name>
<dbReference type="SUPFAM" id="SSF51735">
    <property type="entry name" value="NAD(P)-binding Rossmann-fold domains"/>
    <property type="match status" value="1"/>
</dbReference>
<comment type="similarity">
    <text evidence="1">Belongs to the L-aspartate dehydrogenase family.</text>
</comment>
<dbReference type="InterPro" id="IPR005106">
    <property type="entry name" value="Asp/hSer_DH_NAD-bd"/>
</dbReference>
<dbReference type="PANTHER" id="PTHR31873:SF6">
    <property type="entry name" value="ASPARTATE DEHYDROGENASE DOMAIN-CONTAINING PROTEIN"/>
    <property type="match status" value="1"/>
</dbReference>
<evidence type="ECO:0000259" key="4">
    <source>
        <dbReference type="Pfam" id="PF03447"/>
    </source>
</evidence>
<dbReference type="InterPro" id="IPR036291">
    <property type="entry name" value="NAD(P)-bd_dom_sf"/>
</dbReference>
<evidence type="ECO:0000313" key="6">
    <source>
        <dbReference type="RefSeq" id="XP_055863181.1"/>
    </source>
</evidence>
<evidence type="ECO:0000256" key="1">
    <source>
        <dbReference type="ARBA" id="ARBA00008331"/>
    </source>
</evidence>
<dbReference type="Gene3D" id="3.30.360.10">
    <property type="entry name" value="Dihydrodipicolinate Reductase, domain 2"/>
    <property type="match status" value="1"/>
</dbReference>
<dbReference type="Proteomes" id="UP001165740">
    <property type="component" value="Chromosome 12"/>
</dbReference>
<evidence type="ECO:0000259" key="3">
    <source>
        <dbReference type="Pfam" id="PF01958"/>
    </source>
</evidence>
<feature type="domain" description="Aspartate/homoserine dehydrogenase NAD-binding" evidence="4">
    <location>
        <begin position="9"/>
        <end position="113"/>
    </location>
</feature>
<dbReference type="SUPFAM" id="SSF55347">
    <property type="entry name" value="Glyceraldehyde-3-phosphate dehydrogenase-like, C-terminal domain"/>
    <property type="match status" value="1"/>
</dbReference>
<dbReference type="GO" id="GO:0050661">
    <property type="term" value="F:NADP binding"/>
    <property type="evidence" value="ECO:0007669"/>
    <property type="project" value="InterPro"/>
</dbReference>